<protein>
    <submittedName>
        <fullName evidence="1">Uncharacterized protein</fullName>
    </submittedName>
</protein>
<dbReference type="EMBL" id="AP022642">
    <property type="protein sequence ID" value="BCA27529.1"/>
    <property type="molecule type" value="Genomic_DNA"/>
</dbReference>
<dbReference type="AlphaFoldDB" id="A0A1I0TN31"/>
<reference evidence="1 2" key="1">
    <citation type="journal article" date="2020" name="Microbiol. Resour. Announc.">
        <title>Complete genome sequence of Pseudomonas otitidis strain MrB4, isolated from Lake Biwa in Japan.</title>
        <authorList>
            <person name="Miyazaki K."/>
            <person name="Hase E."/>
            <person name="Maruya T."/>
        </authorList>
    </citation>
    <scope>NUCLEOTIDE SEQUENCE [LARGE SCALE GENOMIC DNA]</scope>
    <source>
        <strain evidence="1 2">MrB4</strain>
    </source>
</reference>
<dbReference type="KEGG" id="poj:PtoMrB4_15060"/>
<proteinExistence type="predicted"/>
<dbReference type="GeneID" id="57396719"/>
<dbReference type="STRING" id="319939.SAMN05216263_105168"/>
<organism evidence="1 2">
    <name type="scientific">Metapseudomonas otitidis</name>
    <dbReference type="NCBI Taxonomy" id="319939"/>
    <lineage>
        <taxon>Bacteria</taxon>
        <taxon>Pseudomonadati</taxon>
        <taxon>Pseudomonadota</taxon>
        <taxon>Gammaproteobacteria</taxon>
        <taxon>Pseudomonadales</taxon>
        <taxon>Pseudomonadaceae</taxon>
        <taxon>Metapseudomonas</taxon>
    </lineage>
</organism>
<sequence>MLNCRALVACSSDYLDGRLGLLARLDARRHLLFCADCRRFIHQLAVTREVVRHLPDASPGEVDVLAQRLADERRSRG</sequence>
<evidence type="ECO:0000313" key="2">
    <source>
        <dbReference type="Proteomes" id="UP000501237"/>
    </source>
</evidence>
<dbReference type="RefSeq" id="WP_074969113.1">
    <property type="nucleotide sequence ID" value="NZ_AP022642.1"/>
</dbReference>
<dbReference type="Proteomes" id="UP000501237">
    <property type="component" value="Chromosome"/>
</dbReference>
<gene>
    <name evidence="1" type="ORF">PtoMrB4_15060</name>
</gene>
<evidence type="ECO:0000313" key="1">
    <source>
        <dbReference type="EMBL" id="BCA27529.1"/>
    </source>
</evidence>
<accession>A0A1I0TN31</accession>
<name>A0A1I0TN31_9GAMM</name>